<dbReference type="PANTHER" id="PTHR12110">
    <property type="entry name" value="HYDROXYPYRUVATE ISOMERASE"/>
    <property type="match status" value="1"/>
</dbReference>
<dbReference type="InterPro" id="IPR036237">
    <property type="entry name" value="Xyl_isomerase-like_sf"/>
</dbReference>
<dbReference type="Proteomes" id="UP000215301">
    <property type="component" value="Unassembled WGS sequence"/>
</dbReference>
<reference evidence="2 3" key="1">
    <citation type="submission" date="2017-06" db="EMBL/GenBank/DDBJ databases">
        <title>Isolation and characterization of a thermophilic and butanogenic Thermoanaerobacterium thermosaccharolyticum M5 capable of efficient degradation of hemicellulose.</title>
        <authorList>
            <person name="Xin F."/>
            <person name="Jiang Y."/>
        </authorList>
    </citation>
    <scope>NUCLEOTIDE SEQUENCE [LARGE SCALE GENOMIC DNA]</scope>
    <source>
        <strain evidence="2 3">M5</strain>
    </source>
</reference>
<dbReference type="InterPro" id="IPR050312">
    <property type="entry name" value="IolE/XylAMocC-like"/>
</dbReference>
<organism evidence="2 3">
    <name type="scientific">Thermoanaerobacterium thermosaccharolyticum</name>
    <name type="common">Clostridium thermosaccharolyticum</name>
    <dbReference type="NCBI Taxonomy" id="1517"/>
    <lineage>
        <taxon>Bacteria</taxon>
        <taxon>Bacillati</taxon>
        <taxon>Bacillota</taxon>
        <taxon>Clostridia</taxon>
        <taxon>Thermoanaerobacterales</taxon>
        <taxon>Thermoanaerobacteraceae</taxon>
        <taxon>Thermoanaerobacterium</taxon>
    </lineage>
</organism>
<gene>
    <name evidence="2" type="ORF">CE561_02675</name>
</gene>
<dbReference type="InterPro" id="IPR013022">
    <property type="entry name" value="Xyl_isomerase-like_TIM-brl"/>
</dbReference>
<dbReference type="GO" id="GO:0016853">
    <property type="term" value="F:isomerase activity"/>
    <property type="evidence" value="ECO:0007669"/>
    <property type="project" value="UniProtKB-KW"/>
</dbReference>
<protein>
    <submittedName>
        <fullName evidence="2">Sugar phosphate isomerase</fullName>
    </submittedName>
</protein>
<keyword evidence="2" id="KW-0413">Isomerase</keyword>
<dbReference type="EMBL" id="NKHD01000006">
    <property type="protein sequence ID" value="OXT09075.1"/>
    <property type="molecule type" value="Genomic_DNA"/>
</dbReference>
<dbReference type="PANTHER" id="PTHR12110:SF41">
    <property type="entry name" value="INOSOSE DEHYDRATASE"/>
    <property type="match status" value="1"/>
</dbReference>
<dbReference type="SUPFAM" id="SSF51658">
    <property type="entry name" value="Xylose isomerase-like"/>
    <property type="match status" value="1"/>
</dbReference>
<name>A0A231VLD0_THETR</name>
<dbReference type="RefSeq" id="WP_094043846.1">
    <property type="nucleotide sequence ID" value="NZ_NKHD01000006.1"/>
</dbReference>
<accession>A0A231VLD0</accession>
<evidence type="ECO:0000259" key="1">
    <source>
        <dbReference type="Pfam" id="PF01261"/>
    </source>
</evidence>
<dbReference type="Pfam" id="PF01261">
    <property type="entry name" value="AP_endonuc_2"/>
    <property type="match status" value="1"/>
</dbReference>
<evidence type="ECO:0000313" key="2">
    <source>
        <dbReference type="EMBL" id="OXT09075.1"/>
    </source>
</evidence>
<comment type="caution">
    <text evidence="2">The sequence shown here is derived from an EMBL/GenBank/DDBJ whole genome shotgun (WGS) entry which is preliminary data.</text>
</comment>
<sequence>MDLPLSLQLYTLRNEMKEDFVGTLEKVAEIGYKGVEFAGYGGLKASELKKHLERLGLTPTGSHIGLEILKNRLDEEIEYNLEIGNKYIVCPWNKYETKDDFIEASKLFNEIGEKCRNKGIIFCYHNHNHEFVKFDDEYGLDLIYENADSEFLKAEIDTYWVKYAGEDPVKYIKKYGGRVPLVHLKDMEADTKDFAEIGEGTMNIKDIISASSKAGVEWFIVEQDICKRPPLESAKISFNNIKKM</sequence>
<dbReference type="AlphaFoldDB" id="A0A231VLD0"/>
<evidence type="ECO:0000313" key="3">
    <source>
        <dbReference type="Proteomes" id="UP000215301"/>
    </source>
</evidence>
<proteinExistence type="predicted"/>
<feature type="domain" description="Xylose isomerase-like TIM barrel" evidence="1">
    <location>
        <begin position="24"/>
        <end position="232"/>
    </location>
</feature>
<dbReference type="Gene3D" id="3.20.20.150">
    <property type="entry name" value="Divalent-metal-dependent TIM barrel enzymes"/>
    <property type="match status" value="1"/>
</dbReference>